<gene>
    <name evidence="4" type="ORF">AU378_02745</name>
</gene>
<feature type="chain" id="PRO_5007467968" evidence="3">
    <location>
        <begin position="22"/>
        <end position="340"/>
    </location>
</feature>
<dbReference type="RefSeq" id="WP_062647752.1">
    <property type="nucleotide sequence ID" value="NZ_LPUR01000001.1"/>
</dbReference>
<keyword evidence="2" id="KW-0472">Membrane</keyword>
<keyword evidence="2" id="KW-1133">Transmembrane helix</keyword>
<reference evidence="5" key="1">
    <citation type="submission" date="2015-12" db="EMBL/GenBank/DDBJ databases">
        <title>Genome sequence of a biocontrol rhizobacterium Chryseobacterium kwangjuense strain KJ1R5 isolated from pepper (Capsicum annuum L.).</title>
        <authorList>
            <person name="Jeong J.-J."/>
            <person name="Park H."/>
            <person name="Mannaa M."/>
            <person name="Sang M.K."/>
            <person name="Choi I.-G."/>
            <person name="Kim K.D."/>
        </authorList>
    </citation>
    <scope>NUCLEOTIDE SEQUENCE [LARGE SCALE GENOMIC DNA]</scope>
    <source>
        <strain evidence="5">KJ1R5</strain>
    </source>
</reference>
<evidence type="ECO:0000256" key="1">
    <source>
        <dbReference type="SAM" id="MobiDB-lite"/>
    </source>
</evidence>
<feature type="transmembrane region" description="Helical" evidence="2">
    <location>
        <begin position="83"/>
        <end position="101"/>
    </location>
</feature>
<dbReference type="EMBL" id="LPUR01000001">
    <property type="protein sequence ID" value="KXH84697.1"/>
    <property type="molecule type" value="Genomic_DNA"/>
</dbReference>
<evidence type="ECO:0000256" key="2">
    <source>
        <dbReference type="SAM" id="Phobius"/>
    </source>
</evidence>
<feature type="region of interest" description="Disordered" evidence="1">
    <location>
        <begin position="33"/>
        <end position="55"/>
    </location>
</feature>
<dbReference type="OrthoDB" id="795005at2"/>
<keyword evidence="2" id="KW-0812">Transmembrane</keyword>
<proteinExistence type="predicted"/>
<organism evidence="4 5">
    <name type="scientific">Chryseobacterium kwangjuense</name>
    <dbReference type="NCBI Taxonomy" id="267125"/>
    <lineage>
        <taxon>Bacteria</taxon>
        <taxon>Pseudomonadati</taxon>
        <taxon>Bacteroidota</taxon>
        <taxon>Flavobacteriia</taxon>
        <taxon>Flavobacteriales</taxon>
        <taxon>Weeksellaceae</taxon>
        <taxon>Chryseobacterium group</taxon>
        <taxon>Chryseobacterium</taxon>
    </lineage>
</organism>
<keyword evidence="3" id="KW-0732">Signal</keyword>
<protein>
    <submittedName>
        <fullName evidence="4">Uncharacterized protein</fullName>
    </submittedName>
</protein>
<feature type="transmembrane region" description="Helical" evidence="2">
    <location>
        <begin position="156"/>
        <end position="175"/>
    </location>
</feature>
<accession>A0A135WIG0</accession>
<comment type="caution">
    <text evidence="4">The sequence shown here is derived from an EMBL/GenBank/DDBJ whole genome shotgun (WGS) entry which is preliminary data.</text>
</comment>
<evidence type="ECO:0000313" key="4">
    <source>
        <dbReference type="EMBL" id="KXH84697.1"/>
    </source>
</evidence>
<reference evidence="4 5" key="2">
    <citation type="journal article" date="2016" name="Genome Announc.">
        <title>Draft Genome Sequence of a Biocontrol Rhizobacterium, Chryseobacterium kwangjuense Strain KJ1R5, Isolated from Pepper (Capsicum annuum).</title>
        <authorList>
            <person name="Jeong J.J."/>
            <person name="Park H."/>
            <person name="Park B.H."/>
            <person name="Mannaa M."/>
            <person name="Sang M.K."/>
            <person name="Choi I.G."/>
            <person name="Kim K.D."/>
        </authorList>
    </citation>
    <scope>NUCLEOTIDE SEQUENCE [LARGE SCALE GENOMIC DNA]</scope>
    <source>
        <strain evidence="4 5">KJ1R5</strain>
    </source>
</reference>
<feature type="signal peptide" evidence="3">
    <location>
        <begin position="1"/>
        <end position="21"/>
    </location>
</feature>
<dbReference type="Proteomes" id="UP000070513">
    <property type="component" value="Unassembled WGS sequence"/>
</dbReference>
<sequence>MKTFITLLLLSFLSFSNDLHAAIPPFIDSVDQQTNQTTAKPQDTPPKKEVQKPQPDPTLMTAYEYQKKNPKILYEKKGKSFEASFWISFLLIWIAGIFLLMKTALCRDLSYSPEGSGLKPVTERPYSFARMQVFWWTMIILSCYLSFYIYTGFLVALTPSAVILLAGGLGVSVLGDTMNKAQIKENTNPVHLRHQDIKDTEGWLTDILSDDGGVSIHRFQCLVFNLVFGIAFVFTFRDNVIAEVFPFLEFETWQLTLLGASAAGYLGFKLGENGKETKDEREVEAVREVLKKHNINPNALRTTNSINSLQNSSEEFKGLSDNFLKLATKLVDEKKIVLEQ</sequence>
<name>A0A135WIG0_9FLAO</name>
<evidence type="ECO:0000313" key="5">
    <source>
        <dbReference type="Proteomes" id="UP000070513"/>
    </source>
</evidence>
<evidence type="ECO:0000256" key="3">
    <source>
        <dbReference type="SAM" id="SignalP"/>
    </source>
</evidence>
<feature type="transmembrane region" description="Helical" evidence="2">
    <location>
        <begin position="133"/>
        <end position="150"/>
    </location>
</feature>
<dbReference type="AlphaFoldDB" id="A0A135WIG0"/>